<dbReference type="Proteomes" id="UP000663869">
    <property type="component" value="Unassembled WGS sequence"/>
</dbReference>
<dbReference type="Proteomes" id="UP000663862">
    <property type="component" value="Unassembled WGS sequence"/>
</dbReference>
<feature type="transmembrane region" description="Helical" evidence="1">
    <location>
        <begin position="55"/>
        <end position="75"/>
    </location>
</feature>
<dbReference type="Proteomes" id="UP000663851">
    <property type="component" value="Unassembled WGS sequence"/>
</dbReference>
<dbReference type="EMBL" id="CAJOBP010001406">
    <property type="protein sequence ID" value="CAF4281969.1"/>
    <property type="molecule type" value="Genomic_DNA"/>
</dbReference>
<keyword evidence="7" id="KW-1185">Reference proteome</keyword>
<dbReference type="EMBL" id="CAJNXB010000897">
    <property type="protein sequence ID" value="CAF3113127.1"/>
    <property type="molecule type" value="Genomic_DNA"/>
</dbReference>
<evidence type="ECO:0000256" key="1">
    <source>
        <dbReference type="SAM" id="Phobius"/>
    </source>
</evidence>
<name>A0A820GRV9_9BILA</name>
<dbReference type="AlphaFoldDB" id="A0A820GRV9"/>
<evidence type="ECO:0000313" key="6">
    <source>
        <dbReference type="EMBL" id="CAF4415730.1"/>
    </source>
</evidence>
<evidence type="ECO:0000313" key="7">
    <source>
        <dbReference type="Proteomes" id="UP000663873"/>
    </source>
</evidence>
<dbReference type="Proteomes" id="UP000663825">
    <property type="component" value="Unassembled WGS sequence"/>
</dbReference>
<dbReference type="EMBL" id="CAJOBQ010000773">
    <property type="protein sequence ID" value="CAF4415730.1"/>
    <property type="molecule type" value="Genomic_DNA"/>
</dbReference>
<evidence type="ECO:0000313" key="5">
    <source>
        <dbReference type="EMBL" id="CAF4281969.1"/>
    </source>
</evidence>
<organism evidence="5 7">
    <name type="scientific">Rotaria socialis</name>
    <dbReference type="NCBI Taxonomy" id="392032"/>
    <lineage>
        <taxon>Eukaryota</taxon>
        <taxon>Metazoa</taxon>
        <taxon>Spiralia</taxon>
        <taxon>Gnathifera</taxon>
        <taxon>Rotifera</taxon>
        <taxon>Eurotatoria</taxon>
        <taxon>Bdelloidea</taxon>
        <taxon>Philodinida</taxon>
        <taxon>Philodinidae</taxon>
        <taxon>Rotaria</taxon>
    </lineage>
</organism>
<keyword evidence="1" id="KW-1133">Transmembrane helix</keyword>
<evidence type="ECO:0000313" key="2">
    <source>
        <dbReference type="EMBL" id="CAF3113127.1"/>
    </source>
</evidence>
<sequence length="137" mass="14864">MKNNRVSLFHAAKPSVINSNDMLTPNVIRNPSHNANGCLNRLTPKQLLLLKLTTIFLLIAGVTMLAIFTPVYMLVIHRFISQSSFTNMTASICSTTTCIGKETPYHSSIVTSVYLFDGSVNDLTGYGTATLLGLSAP</sequence>
<proteinExistence type="predicted"/>
<reference evidence="5" key="1">
    <citation type="submission" date="2021-02" db="EMBL/GenBank/DDBJ databases">
        <authorList>
            <person name="Nowell W R."/>
        </authorList>
    </citation>
    <scope>NUCLEOTIDE SEQUENCE</scope>
</reference>
<dbReference type="Proteomes" id="UP000663873">
    <property type="component" value="Unassembled WGS sequence"/>
</dbReference>
<gene>
    <name evidence="3" type="ORF">FME351_LOCUS24980</name>
    <name evidence="4" type="ORF">HFQ381_LOCUS2120</name>
    <name evidence="2" type="ORF">TIS948_LOCUS7580</name>
    <name evidence="6" type="ORF">TSG867_LOCUS14111</name>
    <name evidence="5" type="ORF">UJA718_LOCUS11446</name>
</gene>
<dbReference type="EMBL" id="CAJOBO010000067">
    <property type="protein sequence ID" value="CAF4117851.1"/>
    <property type="molecule type" value="Genomic_DNA"/>
</dbReference>
<accession>A0A820GRV9</accession>
<keyword evidence="1" id="KW-0812">Transmembrane</keyword>
<evidence type="ECO:0000313" key="4">
    <source>
        <dbReference type="EMBL" id="CAF4117851.1"/>
    </source>
</evidence>
<comment type="caution">
    <text evidence="5">The sequence shown here is derived from an EMBL/GenBank/DDBJ whole genome shotgun (WGS) entry which is preliminary data.</text>
</comment>
<evidence type="ECO:0000313" key="3">
    <source>
        <dbReference type="EMBL" id="CAF3659654.1"/>
    </source>
</evidence>
<protein>
    <submittedName>
        <fullName evidence="5">Uncharacterized protein</fullName>
    </submittedName>
</protein>
<keyword evidence="1" id="KW-0472">Membrane</keyword>
<dbReference type="EMBL" id="CAJNYU010003308">
    <property type="protein sequence ID" value="CAF3659654.1"/>
    <property type="molecule type" value="Genomic_DNA"/>
</dbReference>